<protein>
    <submittedName>
        <fullName evidence="1">Uncharacterized protein</fullName>
    </submittedName>
</protein>
<comment type="caution">
    <text evidence="1">The sequence shown here is derived from an EMBL/GenBank/DDBJ whole genome shotgun (WGS) entry which is preliminary data.</text>
</comment>
<evidence type="ECO:0000313" key="1">
    <source>
        <dbReference type="EMBL" id="GIX94078.1"/>
    </source>
</evidence>
<reference evidence="1 2" key="1">
    <citation type="submission" date="2021-06" db="EMBL/GenBank/DDBJ databases">
        <title>Caerostris darwini draft genome.</title>
        <authorList>
            <person name="Kono N."/>
            <person name="Arakawa K."/>
        </authorList>
    </citation>
    <scope>NUCLEOTIDE SEQUENCE [LARGE SCALE GENOMIC DNA]</scope>
</reference>
<name>A0AAV4PAM3_9ARAC</name>
<keyword evidence="2" id="KW-1185">Reference proteome</keyword>
<dbReference type="Proteomes" id="UP001054837">
    <property type="component" value="Unassembled WGS sequence"/>
</dbReference>
<organism evidence="1 2">
    <name type="scientific">Caerostris darwini</name>
    <dbReference type="NCBI Taxonomy" id="1538125"/>
    <lineage>
        <taxon>Eukaryota</taxon>
        <taxon>Metazoa</taxon>
        <taxon>Ecdysozoa</taxon>
        <taxon>Arthropoda</taxon>
        <taxon>Chelicerata</taxon>
        <taxon>Arachnida</taxon>
        <taxon>Araneae</taxon>
        <taxon>Araneomorphae</taxon>
        <taxon>Entelegynae</taxon>
        <taxon>Araneoidea</taxon>
        <taxon>Araneidae</taxon>
        <taxon>Caerostris</taxon>
    </lineage>
</organism>
<gene>
    <name evidence="1" type="ORF">CDAR_227221</name>
</gene>
<evidence type="ECO:0000313" key="2">
    <source>
        <dbReference type="Proteomes" id="UP001054837"/>
    </source>
</evidence>
<dbReference type="EMBL" id="BPLQ01002575">
    <property type="protein sequence ID" value="GIX94078.1"/>
    <property type="molecule type" value="Genomic_DNA"/>
</dbReference>
<sequence length="65" mass="7506">MRILQQGNLKCLGRDDTRVLRLMKEALFPVEYAYLHGTVGEAIQAVFLSHHIETPIMIQIRKDVK</sequence>
<accession>A0AAV4PAM3</accession>
<proteinExistence type="predicted"/>
<dbReference type="AlphaFoldDB" id="A0AAV4PAM3"/>